<reference evidence="1 2" key="1">
    <citation type="journal article" date="2017" name="Genome Med.">
        <title>A novel Ruminococcus gnavus clade enriched in inflammatory bowel disease patients.</title>
        <authorList>
            <person name="Hall A.B."/>
            <person name="Yassour M."/>
            <person name="Sauk J."/>
            <person name="Garner A."/>
            <person name="Jiang X."/>
            <person name="Arthur T."/>
            <person name="Lagoudas G.K."/>
            <person name="Vatanen T."/>
            <person name="Fornelos N."/>
            <person name="Wilson R."/>
            <person name="Bertha M."/>
            <person name="Cohen M."/>
            <person name="Garber J."/>
            <person name="Khalili H."/>
            <person name="Gevers D."/>
            <person name="Ananthakrishnan A.N."/>
            <person name="Kugathasan S."/>
            <person name="Lander E.S."/>
            <person name="Blainey P."/>
            <person name="Vlamakis H."/>
            <person name="Xavier R.J."/>
            <person name="Huttenhower C."/>
        </authorList>
    </citation>
    <scope>NUCLEOTIDE SEQUENCE [LARGE SCALE GENOMIC DNA]</scope>
    <source>
        <strain evidence="1 2">RJX1124</strain>
    </source>
</reference>
<dbReference type="Proteomes" id="UP000234891">
    <property type="component" value="Unassembled WGS sequence"/>
</dbReference>
<evidence type="ECO:0000313" key="2">
    <source>
        <dbReference type="Proteomes" id="UP000234891"/>
    </source>
</evidence>
<dbReference type="EMBL" id="NIHS01000002">
    <property type="protein sequence ID" value="PLT74793.1"/>
    <property type="molecule type" value="Genomic_DNA"/>
</dbReference>
<protein>
    <submittedName>
        <fullName evidence="1">Uncharacterized protein</fullName>
    </submittedName>
</protein>
<name>A0A2N5PI73_MEDGN</name>
<evidence type="ECO:0000313" key="1">
    <source>
        <dbReference type="EMBL" id="PLT74793.1"/>
    </source>
</evidence>
<accession>A0A2N5PI73</accession>
<dbReference type="RefSeq" id="WP_101869998.1">
    <property type="nucleotide sequence ID" value="NZ_NIHS01000002.1"/>
</dbReference>
<comment type="caution">
    <text evidence="1">The sequence shown here is derived from an EMBL/GenBank/DDBJ whole genome shotgun (WGS) entry which is preliminary data.</text>
</comment>
<sequence length="116" mass="13292">MNLDDINFPDITVPNLRRDIPDIHLTEWDDGESPYELLHKNAHNSEKQRKILEKQIAPLREIAKASKVQASIALKKSKEADIKGWIAIILSSIALFFEFATNHSEIISFLKSLFNH</sequence>
<proteinExistence type="predicted"/>
<dbReference type="AlphaFoldDB" id="A0A2N5PI73"/>
<gene>
    <name evidence="1" type="ORF">CDL26_01630</name>
</gene>
<organism evidence="1 2">
    <name type="scientific">Mediterraneibacter gnavus</name>
    <name type="common">Ruminococcus gnavus</name>
    <dbReference type="NCBI Taxonomy" id="33038"/>
    <lineage>
        <taxon>Bacteria</taxon>
        <taxon>Bacillati</taxon>
        <taxon>Bacillota</taxon>
        <taxon>Clostridia</taxon>
        <taxon>Lachnospirales</taxon>
        <taxon>Lachnospiraceae</taxon>
        <taxon>Mediterraneibacter</taxon>
    </lineage>
</organism>